<dbReference type="AlphaFoldDB" id="A0A3M7P5X4"/>
<evidence type="ECO:0000259" key="6">
    <source>
        <dbReference type="SMART" id="SM01011"/>
    </source>
</evidence>
<dbReference type="OrthoDB" id="4215474at2759"/>
<dbReference type="GO" id="GO:0030145">
    <property type="term" value="F:manganese ion binding"/>
    <property type="evidence" value="ECO:0007669"/>
    <property type="project" value="InterPro"/>
</dbReference>
<name>A0A3M7P5X4_BRAPC</name>
<dbReference type="InterPro" id="IPR052433">
    <property type="entry name" value="X-Pro_dipept-like"/>
</dbReference>
<accession>A0A3M7P5X4</accession>
<dbReference type="PANTHER" id="PTHR43226:SF4">
    <property type="entry name" value="XAA-PRO AMINOPEPTIDASE 3"/>
    <property type="match status" value="1"/>
</dbReference>
<dbReference type="STRING" id="10195.A0A3M7P5X4"/>
<dbReference type="Gene3D" id="3.90.230.10">
    <property type="entry name" value="Creatinase/methionine aminopeptidase superfamily"/>
    <property type="match status" value="1"/>
</dbReference>
<dbReference type="SUPFAM" id="SSF53092">
    <property type="entry name" value="Creatinase/prolidase N-terminal domain"/>
    <property type="match status" value="1"/>
</dbReference>
<evidence type="ECO:0000256" key="5">
    <source>
        <dbReference type="ARBA" id="ARBA00023211"/>
    </source>
</evidence>
<evidence type="ECO:0000256" key="3">
    <source>
        <dbReference type="ARBA" id="ARBA00022723"/>
    </source>
</evidence>
<keyword evidence="3" id="KW-0479">Metal-binding</keyword>
<dbReference type="SMART" id="SM01011">
    <property type="entry name" value="AMP_N"/>
    <property type="match status" value="1"/>
</dbReference>
<dbReference type="Pfam" id="PF05195">
    <property type="entry name" value="AMP_N"/>
    <property type="match status" value="1"/>
</dbReference>
<comment type="similarity">
    <text evidence="2">Belongs to the peptidase M24B family.</text>
</comment>
<feature type="domain" description="Aminopeptidase P N-terminal" evidence="6">
    <location>
        <begin position="69"/>
        <end position="246"/>
    </location>
</feature>
<dbReference type="InterPro" id="IPR007865">
    <property type="entry name" value="Aminopep_P_N"/>
</dbReference>
<evidence type="ECO:0000313" key="8">
    <source>
        <dbReference type="Proteomes" id="UP000276133"/>
    </source>
</evidence>
<evidence type="ECO:0000256" key="4">
    <source>
        <dbReference type="ARBA" id="ARBA00022801"/>
    </source>
</evidence>
<dbReference type="PANTHER" id="PTHR43226">
    <property type="entry name" value="XAA-PRO AMINOPEPTIDASE 3"/>
    <property type="match status" value="1"/>
</dbReference>
<gene>
    <name evidence="7" type="ORF">BpHYR1_047192</name>
</gene>
<dbReference type="InterPro" id="IPR036005">
    <property type="entry name" value="Creatinase/aminopeptidase-like"/>
</dbReference>
<keyword evidence="5" id="KW-0464">Manganese</keyword>
<keyword evidence="4" id="KW-0378">Hydrolase</keyword>
<evidence type="ECO:0000256" key="2">
    <source>
        <dbReference type="ARBA" id="ARBA00008766"/>
    </source>
</evidence>
<sequence length="582" mass="66792">MLNNYIIKHRKSFISSFIKYSSFTNDKSIKSCSNNQLVQELGQPTYWTHPHLFHTQDPSDFNKQVTPGISRQEFEQRRFNYVTNLTNYQMLYFSTKLSSSEKSKFGQMPLNQWIQNGFDLSTIDHNFIAVIPSSMTAHMAPDVPHIFKQNSDFMYLSGFNEPESVLVISRTGNERNSYKTAIFVKEKNPKKELWDGPCTGPENIKKLCGIQNAYPIQDFKQYLFSLVKESNPNKMISLWRYPTEHVVKQESGPNVLNEAVESALDFFVKECDSNRLIDMDALESLDDSATASYFNTSRYFVQLCRVNKSKPELELMKKACDISSQAFLNSIKISHPFINEHLIYSKFDFDCRIRGASYLGYIPVIAGGSRATTLHYIRNNQIIKNGELVLMDAGCQFNEYVSDITRTWPVNGKFSKEQKELYQACLNVQKHCIANCAPGISIQKLYYMMMRKLGDELSQIGLIDRNEHQSYVKSSEPETSPIPIAYLRKLTNFCAHDVGHYLGLDVHDCPEVSKHNDLEPNTVITIEPGIYIKPNDESVPFRYRGIGIRIEDDIVVTENGCEILSRNCPKEIEELEKLLNSQ</sequence>
<keyword evidence="8" id="KW-1185">Reference proteome</keyword>
<keyword evidence="7" id="KW-0031">Aminopeptidase</keyword>
<evidence type="ECO:0000313" key="7">
    <source>
        <dbReference type="EMBL" id="RMZ94476.1"/>
    </source>
</evidence>
<dbReference type="InterPro" id="IPR000994">
    <property type="entry name" value="Pept_M24"/>
</dbReference>
<comment type="cofactor">
    <cofactor evidence="1">
        <name>Mn(2+)</name>
        <dbReference type="ChEBI" id="CHEBI:29035"/>
    </cofactor>
</comment>
<reference evidence="7 8" key="1">
    <citation type="journal article" date="2018" name="Sci. Rep.">
        <title>Genomic signatures of local adaptation to the degree of environmental predictability in rotifers.</title>
        <authorList>
            <person name="Franch-Gras L."/>
            <person name="Hahn C."/>
            <person name="Garcia-Roger E.M."/>
            <person name="Carmona M.J."/>
            <person name="Serra M."/>
            <person name="Gomez A."/>
        </authorList>
    </citation>
    <scope>NUCLEOTIDE SEQUENCE [LARGE SCALE GENOMIC DNA]</scope>
    <source>
        <strain evidence="7">HYR1</strain>
    </source>
</reference>
<evidence type="ECO:0000256" key="1">
    <source>
        <dbReference type="ARBA" id="ARBA00001936"/>
    </source>
</evidence>
<proteinExistence type="inferred from homology"/>
<comment type="caution">
    <text evidence="7">The sequence shown here is derived from an EMBL/GenBank/DDBJ whole genome shotgun (WGS) entry which is preliminary data.</text>
</comment>
<protein>
    <submittedName>
        <fullName evidence="7">Xaa-Pro aminopeptidase</fullName>
    </submittedName>
</protein>
<dbReference type="Gene3D" id="3.40.350.10">
    <property type="entry name" value="Creatinase/prolidase N-terminal domain"/>
    <property type="match status" value="1"/>
</dbReference>
<dbReference type="Pfam" id="PF00557">
    <property type="entry name" value="Peptidase_M24"/>
    <property type="match status" value="1"/>
</dbReference>
<organism evidence="7 8">
    <name type="scientific">Brachionus plicatilis</name>
    <name type="common">Marine rotifer</name>
    <name type="synonym">Brachionus muelleri</name>
    <dbReference type="NCBI Taxonomy" id="10195"/>
    <lineage>
        <taxon>Eukaryota</taxon>
        <taxon>Metazoa</taxon>
        <taxon>Spiralia</taxon>
        <taxon>Gnathifera</taxon>
        <taxon>Rotifera</taxon>
        <taxon>Eurotatoria</taxon>
        <taxon>Monogononta</taxon>
        <taxon>Pseudotrocha</taxon>
        <taxon>Ploima</taxon>
        <taxon>Brachionidae</taxon>
        <taxon>Brachionus</taxon>
    </lineage>
</organism>
<dbReference type="SUPFAM" id="SSF55920">
    <property type="entry name" value="Creatinase/aminopeptidase"/>
    <property type="match status" value="1"/>
</dbReference>
<dbReference type="EMBL" id="REGN01013016">
    <property type="protein sequence ID" value="RMZ94476.1"/>
    <property type="molecule type" value="Genomic_DNA"/>
</dbReference>
<dbReference type="Proteomes" id="UP000276133">
    <property type="component" value="Unassembled WGS sequence"/>
</dbReference>
<dbReference type="GO" id="GO:0006508">
    <property type="term" value="P:proteolysis"/>
    <property type="evidence" value="ECO:0007669"/>
    <property type="project" value="TreeGrafter"/>
</dbReference>
<dbReference type="GO" id="GO:0070006">
    <property type="term" value="F:metalloaminopeptidase activity"/>
    <property type="evidence" value="ECO:0007669"/>
    <property type="project" value="InterPro"/>
</dbReference>
<dbReference type="CDD" id="cd01087">
    <property type="entry name" value="Prolidase"/>
    <property type="match status" value="1"/>
</dbReference>
<dbReference type="GO" id="GO:0005739">
    <property type="term" value="C:mitochondrion"/>
    <property type="evidence" value="ECO:0007669"/>
    <property type="project" value="TreeGrafter"/>
</dbReference>
<dbReference type="InterPro" id="IPR029149">
    <property type="entry name" value="Creatin/AminoP/Spt16_N"/>
</dbReference>
<keyword evidence="7" id="KW-0645">Protease</keyword>